<name>A0ABD3V915_SINWO</name>
<evidence type="ECO:0000256" key="3">
    <source>
        <dbReference type="ARBA" id="ARBA00022692"/>
    </source>
</evidence>
<feature type="transmembrane region" description="Helical" evidence="6">
    <location>
        <begin position="33"/>
        <end position="52"/>
    </location>
</feature>
<evidence type="ECO:0000313" key="7">
    <source>
        <dbReference type="EMBL" id="KAL3858080.1"/>
    </source>
</evidence>
<dbReference type="GO" id="GO:0016020">
    <property type="term" value="C:membrane"/>
    <property type="evidence" value="ECO:0007669"/>
    <property type="project" value="UniProtKB-SubCell"/>
</dbReference>
<sequence>MSQLTKLENELDMENSISLSELDSTRRKRELKINIFWICMIWVFTFTAFSGLQNLEASLVPQYGVYSLATITAGGLVSCIVAPAVITKVGAKGALIASWICMIIFVAANYYPKVYVLIPGAAILGLSTGLMWTAQGTFIATISMEYSQIIEDSMDNVISKFFGIFCMAFQSTQIWGNVISSGVLHEGGSNAGHSNDSCGANYSHTTVALQGPHTLAQWRQDLLISIYLGFTIIGLVLTIVFLKPLKDKGPSGFSIGRQLLATLRLLVTNLNMALLVPFSMYTGIEQVIMYAEFTKAYVTCKLGISYVGMTMICFGVVNTVGSPLIGMVGKYIGRQMLCYIATALNLGMLAVMLYWTPDQNEIYVFFFVPGVWGLADAIWQTQGGALIGSIFSDQQEPAYANLRMWQALGFTIAYLYSNSLRECVKLYITAGVLVLSIVLLTVVELRIKKGKLVLATII</sequence>
<feature type="transmembrane region" description="Helical" evidence="6">
    <location>
        <begin position="222"/>
        <end position="242"/>
    </location>
</feature>
<gene>
    <name evidence="7" type="ORF">ACJMK2_012694</name>
</gene>
<dbReference type="AlphaFoldDB" id="A0ABD3V915"/>
<feature type="transmembrane region" description="Helical" evidence="6">
    <location>
        <begin position="362"/>
        <end position="379"/>
    </location>
</feature>
<proteinExistence type="inferred from homology"/>
<comment type="caution">
    <text evidence="7">The sequence shown here is derived from an EMBL/GenBank/DDBJ whole genome shotgun (WGS) entry which is preliminary data.</text>
</comment>
<feature type="transmembrane region" description="Helical" evidence="6">
    <location>
        <begin position="117"/>
        <end position="140"/>
    </location>
</feature>
<dbReference type="Proteomes" id="UP001634394">
    <property type="component" value="Unassembled WGS sequence"/>
</dbReference>
<evidence type="ECO:0000256" key="5">
    <source>
        <dbReference type="ARBA" id="ARBA00023136"/>
    </source>
</evidence>
<keyword evidence="3 6" id="KW-0812">Transmembrane</keyword>
<keyword evidence="8" id="KW-1185">Reference proteome</keyword>
<dbReference type="InterPro" id="IPR036259">
    <property type="entry name" value="MFS_trans_sf"/>
</dbReference>
<evidence type="ECO:0000313" key="8">
    <source>
        <dbReference type="Proteomes" id="UP001634394"/>
    </source>
</evidence>
<dbReference type="PANTHER" id="PTHR19444">
    <property type="entry name" value="UNC-93 RELATED"/>
    <property type="match status" value="1"/>
</dbReference>
<feature type="transmembrane region" description="Helical" evidence="6">
    <location>
        <begin position="93"/>
        <end position="111"/>
    </location>
</feature>
<evidence type="ECO:0000256" key="1">
    <source>
        <dbReference type="ARBA" id="ARBA00004141"/>
    </source>
</evidence>
<dbReference type="EMBL" id="JBJQND010000013">
    <property type="protein sequence ID" value="KAL3858080.1"/>
    <property type="molecule type" value="Genomic_DNA"/>
</dbReference>
<dbReference type="PANTHER" id="PTHR19444:SF13">
    <property type="entry name" value="PROTEIN UNC-93 HOMOLOG A"/>
    <property type="match status" value="1"/>
</dbReference>
<evidence type="ECO:0000256" key="2">
    <source>
        <dbReference type="ARBA" id="ARBA00009172"/>
    </source>
</evidence>
<dbReference type="InterPro" id="IPR051951">
    <property type="entry name" value="UNC-93_regulatory"/>
</dbReference>
<comment type="subcellular location">
    <subcellularLocation>
        <location evidence="1">Membrane</location>
        <topology evidence="1">Multi-pass membrane protein</topology>
    </subcellularLocation>
</comment>
<dbReference type="SUPFAM" id="SSF103473">
    <property type="entry name" value="MFS general substrate transporter"/>
    <property type="match status" value="1"/>
</dbReference>
<dbReference type="InterPro" id="IPR010291">
    <property type="entry name" value="Ion_channel_UNC-93"/>
</dbReference>
<feature type="transmembrane region" description="Helical" evidence="6">
    <location>
        <begin position="304"/>
        <end position="325"/>
    </location>
</feature>
<dbReference type="Gene3D" id="1.20.1250.20">
    <property type="entry name" value="MFS general substrate transporter like domains"/>
    <property type="match status" value="2"/>
</dbReference>
<keyword evidence="5 6" id="KW-0472">Membrane</keyword>
<feature type="transmembrane region" description="Helical" evidence="6">
    <location>
        <begin position="424"/>
        <end position="443"/>
    </location>
</feature>
<feature type="transmembrane region" description="Helical" evidence="6">
    <location>
        <begin position="64"/>
        <end position="86"/>
    </location>
</feature>
<feature type="transmembrane region" description="Helical" evidence="6">
    <location>
        <begin position="263"/>
        <end position="284"/>
    </location>
</feature>
<keyword evidence="4 6" id="KW-1133">Transmembrane helix</keyword>
<dbReference type="Pfam" id="PF05978">
    <property type="entry name" value="UNC-93"/>
    <property type="match status" value="1"/>
</dbReference>
<feature type="transmembrane region" description="Helical" evidence="6">
    <location>
        <begin position="337"/>
        <end position="356"/>
    </location>
</feature>
<reference evidence="7 8" key="1">
    <citation type="submission" date="2024-11" db="EMBL/GenBank/DDBJ databases">
        <title>Chromosome-level genome assembly of the freshwater bivalve Anodonta woodiana.</title>
        <authorList>
            <person name="Chen X."/>
        </authorList>
    </citation>
    <scope>NUCLEOTIDE SEQUENCE [LARGE SCALE GENOMIC DNA]</scope>
    <source>
        <strain evidence="7">MN2024</strain>
        <tissue evidence="7">Gills</tissue>
    </source>
</reference>
<organism evidence="7 8">
    <name type="scientific">Sinanodonta woodiana</name>
    <name type="common">Chinese pond mussel</name>
    <name type="synonym">Anodonta woodiana</name>
    <dbReference type="NCBI Taxonomy" id="1069815"/>
    <lineage>
        <taxon>Eukaryota</taxon>
        <taxon>Metazoa</taxon>
        <taxon>Spiralia</taxon>
        <taxon>Lophotrochozoa</taxon>
        <taxon>Mollusca</taxon>
        <taxon>Bivalvia</taxon>
        <taxon>Autobranchia</taxon>
        <taxon>Heteroconchia</taxon>
        <taxon>Palaeoheterodonta</taxon>
        <taxon>Unionida</taxon>
        <taxon>Unionoidea</taxon>
        <taxon>Unionidae</taxon>
        <taxon>Unioninae</taxon>
        <taxon>Sinanodonta</taxon>
    </lineage>
</organism>
<comment type="similarity">
    <text evidence="2">Belongs to the unc-93 family.</text>
</comment>
<accession>A0ABD3V915</accession>
<evidence type="ECO:0000256" key="6">
    <source>
        <dbReference type="SAM" id="Phobius"/>
    </source>
</evidence>
<protein>
    <submittedName>
        <fullName evidence="7">Uncharacterized protein</fullName>
    </submittedName>
</protein>
<evidence type="ECO:0000256" key="4">
    <source>
        <dbReference type="ARBA" id="ARBA00022989"/>
    </source>
</evidence>